<dbReference type="EMBL" id="BPVZ01000087">
    <property type="protein sequence ID" value="GKV30528.1"/>
    <property type="molecule type" value="Genomic_DNA"/>
</dbReference>
<organism evidence="1 2">
    <name type="scientific">Rubroshorea leprosula</name>
    <dbReference type="NCBI Taxonomy" id="152421"/>
    <lineage>
        <taxon>Eukaryota</taxon>
        <taxon>Viridiplantae</taxon>
        <taxon>Streptophyta</taxon>
        <taxon>Embryophyta</taxon>
        <taxon>Tracheophyta</taxon>
        <taxon>Spermatophyta</taxon>
        <taxon>Magnoliopsida</taxon>
        <taxon>eudicotyledons</taxon>
        <taxon>Gunneridae</taxon>
        <taxon>Pentapetalae</taxon>
        <taxon>rosids</taxon>
        <taxon>malvids</taxon>
        <taxon>Malvales</taxon>
        <taxon>Dipterocarpaceae</taxon>
        <taxon>Rubroshorea</taxon>
    </lineage>
</organism>
<proteinExistence type="predicted"/>
<dbReference type="Proteomes" id="UP001054252">
    <property type="component" value="Unassembled WGS sequence"/>
</dbReference>
<dbReference type="AlphaFoldDB" id="A0AAV5L096"/>
<sequence length="171" mass="19059">MLPQSSQTTASPSLTNLVTEKLTYDNFLLWKVQIVPIAKGYGVMDHLDGLKLAPSEFVELEDDKGKTNLEPNLEYEKWYAQDQQVSAWINSTLSPEILAQKVCHVLASLGEEYKMFATIMLAKPPLPSCDDLKTLLLQHELAFNITSNASSRVIDTPLQSSASHNVLYTFA</sequence>
<dbReference type="PANTHER" id="PTHR47481">
    <property type="match status" value="1"/>
</dbReference>
<reference evidence="1 2" key="1">
    <citation type="journal article" date="2021" name="Commun. Biol.">
        <title>The genome of Shorea leprosula (Dipterocarpaceae) highlights the ecological relevance of drought in aseasonal tropical rainforests.</title>
        <authorList>
            <person name="Ng K.K.S."/>
            <person name="Kobayashi M.J."/>
            <person name="Fawcett J.A."/>
            <person name="Hatakeyama M."/>
            <person name="Paape T."/>
            <person name="Ng C.H."/>
            <person name="Ang C.C."/>
            <person name="Tnah L.H."/>
            <person name="Lee C.T."/>
            <person name="Nishiyama T."/>
            <person name="Sese J."/>
            <person name="O'Brien M.J."/>
            <person name="Copetti D."/>
            <person name="Mohd Noor M.I."/>
            <person name="Ong R.C."/>
            <person name="Putra M."/>
            <person name="Sireger I.Z."/>
            <person name="Indrioko S."/>
            <person name="Kosugi Y."/>
            <person name="Izuno A."/>
            <person name="Isagi Y."/>
            <person name="Lee S.L."/>
            <person name="Shimizu K.K."/>
        </authorList>
    </citation>
    <scope>NUCLEOTIDE SEQUENCE [LARGE SCALE GENOMIC DNA]</scope>
    <source>
        <strain evidence="1">214</strain>
    </source>
</reference>
<protein>
    <recommendedName>
        <fullName evidence="3">Retrotransposon Copia-like N-terminal domain-containing protein</fullName>
    </recommendedName>
</protein>
<keyword evidence="2" id="KW-1185">Reference proteome</keyword>
<evidence type="ECO:0008006" key="3">
    <source>
        <dbReference type="Google" id="ProtNLM"/>
    </source>
</evidence>
<gene>
    <name evidence="1" type="ORF">SLEP1_g39331</name>
</gene>
<comment type="caution">
    <text evidence="1">The sequence shown here is derived from an EMBL/GenBank/DDBJ whole genome shotgun (WGS) entry which is preliminary data.</text>
</comment>
<evidence type="ECO:0000313" key="2">
    <source>
        <dbReference type="Proteomes" id="UP001054252"/>
    </source>
</evidence>
<evidence type="ECO:0000313" key="1">
    <source>
        <dbReference type="EMBL" id="GKV30528.1"/>
    </source>
</evidence>
<name>A0AAV5L096_9ROSI</name>
<dbReference type="PANTHER" id="PTHR47481:SF10">
    <property type="entry name" value="COPIA-LIKE POLYPROTEIN_RETROTRANSPOSON"/>
    <property type="match status" value="1"/>
</dbReference>
<accession>A0AAV5L096</accession>